<dbReference type="OrthoDB" id="10252740at2759"/>
<accession>A0A1C7MF24</accession>
<dbReference type="GO" id="GO:0003723">
    <property type="term" value="F:RNA binding"/>
    <property type="evidence" value="ECO:0007669"/>
    <property type="project" value="InterPro"/>
</dbReference>
<dbReference type="AlphaFoldDB" id="A0A1C7MF24"/>
<dbReference type="InterPro" id="IPR032474">
    <property type="entry name" value="Argonaute_N"/>
</dbReference>
<feature type="domain" description="Piwi" evidence="2">
    <location>
        <begin position="484"/>
        <end position="795"/>
    </location>
</feature>
<dbReference type="Pfam" id="PF02170">
    <property type="entry name" value="PAZ"/>
    <property type="match status" value="1"/>
</dbReference>
<dbReference type="Pfam" id="PF08699">
    <property type="entry name" value="ArgoL1"/>
    <property type="match status" value="1"/>
</dbReference>
<dbReference type="Gene3D" id="3.30.420.10">
    <property type="entry name" value="Ribonuclease H-like superfamily/Ribonuclease H"/>
    <property type="match status" value="1"/>
</dbReference>
<dbReference type="InterPro" id="IPR003165">
    <property type="entry name" value="Piwi"/>
</dbReference>
<keyword evidence="4" id="KW-1185">Reference proteome</keyword>
<dbReference type="Gene3D" id="3.40.50.2300">
    <property type="match status" value="1"/>
</dbReference>
<dbReference type="Pfam" id="PF02171">
    <property type="entry name" value="Piwi"/>
    <property type="match status" value="1"/>
</dbReference>
<dbReference type="PANTHER" id="PTHR22891">
    <property type="entry name" value="EUKARYOTIC TRANSLATION INITIATION FACTOR 2C"/>
    <property type="match status" value="1"/>
</dbReference>
<dbReference type="InterPro" id="IPR014811">
    <property type="entry name" value="ArgoL1"/>
</dbReference>
<dbReference type="InterPro" id="IPR003100">
    <property type="entry name" value="PAZ_dom"/>
</dbReference>
<dbReference type="Proteomes" id="UP000092993">
    <property type="component" value="Unassembled WGS sequence"/>
</dbReference>
<dbReference type="SUPFAM" id="SSF101690">
    <property type="entry name" value="PAZ domain"/>
    <property type="match status" value="1"/>
</dbReference>
<feature type="domain" description="PAZ" evidence="1">
    <location>
        <begin position="209"/>
        <end position="310"/>
    </location>
</feature>
<organism evidence="3 4">
    <name type="scientific">Grifola frondosa</name>
    <name type="common">Maitake</name>
    <name type="synonym">Polyporus frondosus</name>
    <dbReference type="NCBI Taxonomy" id="5627"/>
    <lineage>
        <taxon>Eukaryota</taxon>
        <taxon>Fungi</taxon>
        <taxon>Dikarya</taxon>
        <taxon>Basidiomycota</taxon>
        <taxon>Agaricomycotina</taxon>
        <taxon>Agaricomycetes</taxon>
        <taxon>Polyporales</taxon>
        <taxon>Grifolaceae</taxon>
        <taxon>Grifola</taxon>
    </lineage>
</organism>
<proteinExistence type="predicted"/>
<dbReference type="Gene3D" id="2.170.260.10">
    <property type="entry name" value="paz domain"/>
    <property type="match status" value="1"/>
</dbReference>
<evidence type="ECO:0000313" key="3">
    <source>
        <dbReference type="EMBL" id="OBZ75515.1"/>
    </source>
</evidence>
<dbReference type="CDD" id="cd02846">
    <property type="entry name" value="PAZ_argonaute_like"/>
    <property type="match status" value="1"/>
</dbReference>
<dbReference type="PROSITE" id="PS50821">
    <property type="entry name" value="PAZ"/>
    <property type="match status" value="1"/>
</dbReference>
<name>A0A1C7MF24_GRIFR</name>
<comment type="caution">
    <text evidence="3">The sequence shown here is derived from an EMBL/GenBank/DDBJ whole genome shotgun (WGS) entry which is preliminary data.</text>
</comment>
<evidence type="ECO:0000313" key="4">
    <source>
        <dbReference type="Proteomes" id="UP000092993"/>
    </source>
</evidence>
<dbReference type="EMBL" id="LUGG01000004">
    <property type="protein sequence ID" value="OBZ75515.1"/>
    <property type="molecule type" value="Genomic_DNA"/>
</dbReference>
<evidence type="ECO:0000259" key="1">
    <source>
        <dbReference type="PROSITE" id="PS50821"/>
    </source>
</evidence>
<dbReference type="InterPro" id="IPR036397">
    <property type="entry name" value="RNaseH_sf"/>
</dbReference>
<sequence>MAGRLEVQTNSFEVRQLPRATYYHFDVQIQPDLKNNRRRAFEIIDNLQNSRPDEFTPRAAFDGRCNMFSTRRITSGNYDIHMSKNPARGVFQAKIQEVNTIYPQTIQALLNNSRGQSRDQQRDQSSSTLMAINLLQIIVQQAPNMRHHFPPDARSFFIDTRARDIGRGLQAWRGFSQSVRPAVGRLLINVDVSNAAIYKPGPLPELAMEFLKLGNPRQLLTLEPRQWKELRTFLKGVHVTIRTAPGGKPRPISDLILAAGHFEFERNGMTTTVQDYFIDKYEIRLANPQLFGIRIGKSAVFPAELCTVVKGQVYRKKLSPELQSGLLQFSTQKPVDRMREIRGAVGGFDRQPQLFDYTTSDFIKEAGMSVSLEPITVTGRVHGPPQIMYGNGSRLMVKGGGWNVVNQRLLEPATIKSWAVVLFGNHNIEAVKRMMEQLMGNLGKLASGRPHIEFGGQDVGSALLKAGLAAVSQANLPKGSRPTILICFLPQEAAELRSRIKSWGDTENMVPTQCLRMGKYDKTNAKHLDQYCNNVALKINVKIGGINSRLQLDPAALGGFLSKSIVIGADVGHPGPGLTSRPSITSVVSSVNADATLYSAFASVQAPRKEIISDLEDMVMGALNDYRAFNQRHGGKMPETIIFLRDGVSEGEFEQVSKHEIAAIRSAVEKLRQYFPRKPKLVFMIVGKRHHVRFFPRQQDADRSGNCPAGFAVDDQITHPCYEDFYLLSHGGLLGTSRPSHYIVLENEPHLTLVQLQELVYALCHVYAGATRSVSIPAPVYYADKVCGRAVNHFPPELNFADETATTSSGGTATFNLEHWKRNFKKAQLFRQMYFV</sequence>
<dbReference type="InterPro" id="IPR012337">
    <property type="entry name" value="RNaseH-like_sf"/>
</dbReference>
<dbReference type="Pfam" id="PF16486">
    <property type="entry name" value="ArgoN"/>
    <property type="match status" value="1"/>
</dbReference>
<protein>
    <submittedName>
        <fullName evidence="3">Protein argonaute-2</fullName>
    </submittedName>
</protein>
<evidence type="ECO:0000259" key="2">
    <source>
        <dbReference type="PROSITE" id="PS50822"/>
    </source>
</evidence>
<dbReference type="InterPro" id="IPR036085">
    <property type="entry name" value="PAZ_dom_sf"/>
</dbReference>
<dbReference type="PROSITE" id="PS50822">
    <property type="entry name" value="PIWI"/>
    <property type="match status" value="1"/>
</dbReference>
<gene>
    <name evidence="3" type="primary">AGO2_0</name>
    <name evidence="3" type="ORF">A0H81_04324</name>
</gene>
<reference evidence="3 4" key="1">
    <citation type="submission" date="2016-03" db="EMBL/GenBank/DDBJ databases">
        <title>Whole genome sequencing of Grifola frondosa 9006-11.</title>
        <authorList>
            <person name="Min B."/>
            <person name="Park H."/>
            <person name="Kim J.-G."/>
            <person name="Cho H."/>
            <person name="Oh Y.-L."/>
            <person name="Kong W.-S."/>
            <person name="Choi I.-G."/>
        </authorList>
    </citation>
    <scope>NUCLEOTIDE SEQUENCE [LARGE SCALE GENOMIC DNA]</scope>
    <source>
        <strain evidence="3 4">9006-11</strain>
    </source>
</reference>
<dbReference type="STRING" id="5627.A0A1C7MF24"/>
<dbReference type="SMART" id="SM01163">
    <property type="entry name" value="DUF1785"/>
    <property type="match status" value="1"/>
</dbReference>
<dbReference type="OMA" id="SANCHAG"/>
<dbReference type="SMART" id="SM00950">
    <property type="entry name" value="Piwi"/>
    <property type="match status" value="1"/>
</dbReference>
<dbReference type="SUPFAM" id="SSF53098">
    <property type="entry name" value="Ribonuclease H-like"/>
    <property type="match status" value="1"/>
</dbReference>